<sequence length="214" mass="22250">MSFTLKTVADRRILYVMAVDAEYGPHLKARIAPFMTGVGPVEAAVQLTLALCHLEAGGNLPDFVVSLGSAGSATLEQTGIYQAISVSYRDMDASPLGFTRGATPFLDLPAEVPLLVRIPGIPAARLSTGANIVSGAAYAAIDADMVDMETYGALRACQAFGVPFIGLRGISDGKAELTHIGGWTEYLHVIDEKLAAAVDRLEAAVAGSGIVSNG</sequence>
<proteinExistence type="predicted"/>
<dbReference type="Pfam" id="PF01048">
    <property type="entry name" value="PNP_UDP_1"/>
    <property type="match status" value="1"/>
</dbReference>
<dbReference type="InterPro" id="IPR035994">
    <property type="entry name" value="Nucleoside_phosphorylase_sf"/>
</dbReference>
<dbReference type="InterPro" id="IPR000845">
    <property type="entry name" value="Nucleoside_phosphorylase_d"/>
</dbReference>
<dbReference type="Proteomes" id="UP000535406">
    <property type="component" value="Unassembled WGS sequence"/>
</dbReference>
<keyword evidence="3" id="KW-1185">Reference proteome</keyword>
<evidence type="ECO:0000313" key="2">
    <source>
        <dbReference type="EMBL" id="MBB5043131.1"/>
    </source>
</evidence>
<keyword evidence="2" id="KW-0378">Hydrolase</keyword>
<evidence type="ECO:0000259" key="1">
    <source>
        <dbReference type="Pfam" id="PF01048"/>
    </source>
</evidence>
<organism evidence="2 3">
    <name type="scientific">Shinella fusca</name>
    <dbReference type="NCBI Taxonomy" id="544480"/>
    <lineage>
        <taxon>Bacteria</taxon>
        <taxon>Pseudomonadati</taxon>
        <taxon>Pseudomonadota</taxon>
        <taxon>Alphaproteobacteria</taxon>
        <taxon>Hyphomicrobiales</taxon>
        <taxon>Rhizobiaceae</taxon>
        <taxon>Shinella</taxon>
    </lineage>
</organism>
<evidence type="ECO:0000313" key="3">
    <source>
        <dbReference type="Proteomes" id="UP000535406"/>
    </source>
</evidence>
<dbReference type="NCBIfam" id="TIGR01705">
    <property type="entry name" value="MTA_SAH-nuc-hyp"/>
    <property type="match status" value="1"/>
</dbReference>
<protein>
    <submittedName>
        <fullName evidence="2">Adenosylhomocysteine nucleosidase</fullName>
        <ecNumber evidence="2">3.2.2.9</ecNumber>
    </submittedName>
</protein>
<gene>
    <name evidence="2" type="ORF">HNQ66_002532</name>
</gene>
<reference evidence="2 3" key="1">
    <citation type="submission" date="2020-08" db="EMBL/GenBank/DDBJ databases">
        <title>Genomic Encyclopedia of Type Strains, Phase IV (KMG-IV): sequencing the most valuable type-strain genomes for metagenomic binning, comparative biology and taxonomic classification.</title>
        <authorList>
            <person name="Goeker M."/>
        </authorList>
    </citation>
    <scope>NUCLEOTIDE SEQUENCE [LARGE SCALE GENOMIC DNA]</scope>
    <source>
        <strain evidence="2 3">DSM 21319</strain>
    </source>
</reference>
<accession>A0A7W8DVN2</accession>
<dbReference type="AlphaFoldDB" id="A0A7W8DVN2"/>
<dbReference type="EC" id="3.2.2.9" evidence="2"/>
<dbReference type="GO" id="GO:0009116">
    <property type="term" value="P:nucleoside metabolic process"/>
    <property type="evidence" value="ECO:0007669"/>
    <property type="project" value="InterPro"/>
</dbReference>
<comment type="caution">
    <text evidence="2">The sequence shown here is derived from an EMBL/GenBank/DDBJ whole genome shotgun (WGS) entry which is preliminary data.</text>
</comment>
<dbReference type="RefSeq" id="WP_184144501.1">
    <property type="nucleotide sequence ID" value="NZ_JACHIK010000007.1"/>
</dbReference>
<feature type="domain" description="Nucleoside phosphorylase" evidence="1">
    <location>
        <begin position="137"/>
        <end position="179"/>
    </location>
</feature>
<name>A0A7W8DVN2_9HYPH</name>
<dbReference type="EMBL" id="JACHIK010000007">
    <property type="protein sequence ID" value="MBB5043131.1"/>
    <property type="molecule type" value="Genomic_DNA"/>
</dbReference>
<keyword evidence="2" id="KW-0326">Glycosidase</keyword>
<dbReference type="InterPro" id="IPR010050">
    <property type="entry name" value="MTA_SAH_nuc_hyp"/>
</dbReference>
<dbReference type="GO" id="GO:0008782">
    <property type="term" value="F:adenosylhomocysteine nucleosidase activity"/>
    <property type="evidence" value="ECO:0007669"/>
    <property type="project" value="UniProtKB-EC"/>
</dbReference>
<dbReference type="SUPFAM" id="SSF53167">
    <property type="entry name" value="Purine and uridine phosphorylases"/>
    <property type="match status" value="1"/>
</dbReference>
<dbReference type="Gene3D" id="3.40.50.1580">
    <property type="entry name" value="Nucleoside phosphorylase domain"/>
    <property type="match status" value="1"/>
</dbReference>